<evidence type="ECO:0000313" key="4">
    <source>
        <dbReference type="Proteomes" id="UP000246050"/>
    </source>
</evidence>
<reference evidence="3 4" key="1">
    <citation type="submission" date="2018-05" db="EMBL/GenBank/DDBJ databases">
        <title>Micromonosporas from Atacama Desert.</title>
        <authorList>
            <person name="Carro L."/>
            <person name="Golinska P."/>
            <person name="Klenk H.-P."/>
            <person name="Goodfellow M."/>
        </authorList>
    </citation>
    <scope>NUCLEOTIDE SEQUENCE [LARGE SCALE GENOMIC DNA]</scope>
    <source>
        <strain evidence="3 4">4G51</strain>
    </source>
</reference>
<protein>
    <submittedName>
        <fullName evidence="3">Uncharacterized protein</fullName>
    </submittedName>
</protein>
<evidence type="ECO:0000256" key="1">
    <source>
        <dbReference type="SAM" id="MobiDB-lite"/>
    </source>
</evidence>
<keyword evidence="2" id="KW-0472">Membrane</keyword>
<sequence>MSRWRLARIAGAILVLGTLFCLCGVLAVARPGRPRYDVEAENAAFTEVQTWVLLVGGLLVLAGVVLGVAGAIGENGPLPGPHRGRESSGDGPAAGERGEPGPEA</sequence>
<dbReference type="EMBL" id="QGKS01000454">
    <property type="protein sequence ID" value="PWR07900.1"/>
    <property type="molecule type" value="Genomic_DNA"/>
</dbReference>
<feature type="region of interest" description="Disordered" evidence="1">
    <location>
        <begin position="74"/>
        <end position="104"/>
    </location>
</feature>
<name>A0A317D131_9ACTN</name>
<comment type="caution">
    <text evidence="3">The sequence shown here is derived from an EMBL/GenBank/DDBJ whole genome shotgun (WGS) entry which is preliminary data.</text>
</comment>
<feature type="transmembrane region" description="Helical" evidence="2">
    <location>
        <begin position="51"/>
        <end position="73"/>
    </location>
</feature>
<evidence type="ECO:0000256" key="2">
    <source>
        <dbReference type="SAM" id="Phobius"/>
    </source>
</evidence>
<organism evidence="3 4">
    <name type="scientific">Micromonospora sicca</name>
    <dbReference type="NCBI Taxonomy" id="2202420"/>
    <lineage>
        <taxon>Bacteria</taxon>
        <taxon>Bacillati</taxon>
        <taxon>Actinomycetota</taxon>
        <taxon>Actinomycetes</taxon>
        <taxon>Micromonosporales</taxon>
        <taxon>Micromonosporaceae</taxon>
        <taxon>Micromonospora</taxon>
    </lineage>
</organism>
<proteinExistence type="predicted"/>
<keyword evidence="2" id="KW-1133">Transmembrane helix</keyword>
<dbReference type="Proteomes" id="UP000246050">
    <property type="component" value="Unassembled WGS sequence"/>
</dbReference>
<gene>
    <name evidence="3" type="ORF">DKT69_33830</name>
</gene>
<accession>A0A317D131</accession>
<evidence type="ECO:0000313" key="3">
    <source>
        <dbReference type="EMBL" id="PWR07900.1"/>
    </source>
</evidence>
<dbReference type="AlphaFoldDB" id="A0A317D131"/>
<keyword evidence="2" id="KW-0812">Transmembrane</keyword>
<dbReference type="RefSeq" id="WP_109805470.1">
    <property type="nucleotide sequence ID" value="NZ_QGKS01000454.1"/>
</dbReference>